<dbReference type="InterPro" id="IPR027214">
    <property type="entry name" value="Cystatin"/>
</dbReference>
<dbReference type="PANTHER" id="PTHR11413:SF103">
    <property type="entry name" value="CYSTEINE PROTEINASE INHIBITOR 12"/>
    <property type="match status" value="1"/>
</dbReference>
<dbReference type="InterPro" id="IPR000010">
    <property type="entry name" value="Cystatin_dom"/>
</dbReference>
<evidence type="ECO:0000313" key="2">
    <source>
        <dbReference type="EMBL" id="KAK8875373.1"/>
    </source>
</evidence>
<dbReference type="Pfam" id="PF16845">
    <property type="entry name" value="SQAPI"/>
    <property type="match status" value="1"/>
</dbReference>
<dbReference type="Gene3D" id="3.10.450.10">
    <property type="match status" value="1"/>
</dbReference>
<dbReference type="SMART" id="SM00043">
    <property type="entry name" value="CY"/>
    <property type="match status" value="1"/>
</dbReference>
<name>A0ABR2JD17_9EUKA</name>
<dbReference type="InterPro" id="IPR046350">
    <property type="entry name" value="Cystatin_sf"/>
</dbReference>
<evidence type="ECO:0000259" key="1">
    <source>
        <dbReference type="SMART" id="SM00043"/>
    </source>
</evidence>
<comment type="caution">
    <text evidence="2">The sequence shown here is derived from an EMBL/GenBank/DDBJ whole genome shotgun (WGS) entry which is preliminary data.</text>
</comment>
<protein>
    <recommendedName>
        <fullName evidence="1">Cystatin domain-containing protein</fullName>
    </recommendedName>
</protein>
<proteinExistence type="predicted"/>
<accession>A0ABR2JD17</accession>
<dbReference type="Proteomes" id="UP001470230">
    <property type="component" value="Unassembled WGS sequence"/>
</dbReference>
<gene>
    <name evidence="2" type="ORF">M9Y10_005538</name>
</gene>
<dbReference type="PANTHER" id="PTHR11413">
    <property type="entry name" value="CYSTATIN FAMILY MEMBER"/>
    <property type="match status" value="1"/>
</dbReference>
<dbReference type="CDD" id="cd00042">
    <property type="entry name" value="CY"/>
    <property type="match status" value="1"/>
</dbReference>
<reference evidence="2 3" key="1">
    <citation type="submission" date="2024-04" db="EMBL/GenBank/DDBJ databases">
        <title>Tritrichomonas musculus Genome.</title>
        <authorList>
            <person name="Alves-Ferreira E."/>
            <person name="Grigg M."/>
            <person name="Lorenzi H."/>
            <person name="Galac M."/>
        </authorList>
    </citation>
    <scope>NUCLEOTIDE SEQUENCE [LARGE SCALE GENOMIC DNA]</scope>
    <source>
        <strain evidence="2 3">EAF2021</strain>
    </source>
</reference>
<organism evidence="2 3">
    <name type="scientific">Tritrichomonas musculus</name>
    <dbReference type="NCBI Taxonomy" id="1915356"/>
    <lineage>
        <taxon>Eukaryota</taxon>
        <taxon>Metamonada</taxon>
        <taxon>Parabasalia</taxon>
        <taxon>Tritrichomonadida</taxon>
        <taxon>Tritrichomonadidae</taxon>
        <taxon>Tritrichomonas</taxon>
    </lineage>
</organism>
<evidence type="ECO:0000313" key="3">
    <source>
        <dbReference type="Proteomes" id="UP001470230"/>
    </source>
</evidence>
<dbReference type="EMBL" id="JAPFFF010000012">
    <property type="protein sequence ID" value="KAK8875373.1"/>
    <property type="molecule type" value="Genomic_DNA"/>
</dbReference>
<feature type="domain" description="Cystatin" evidence="1">
    <location>
        <begin position="7"/>
        <end position="94"/>
    </location>
</feature>
<sequence length="95" mass="10076">MSCQGGCCCGGQKEANINDQHVIKAFQDAIANHNQTANDNLQFVKVVSATQQVVAGMRFRGVVEVTGGSSPQYDVDVWVKPGTQGIEVQSCAPHA</sequence>
<keyword evidence="3" id="KW-1185">Reference proteome</keyword>
<dbReference type="SUPFAM" id="SSF54403">
    <property type="entry name" value="Cystatin/monellin"/>
    <property type="match status" value="1"/>
</dbReference>